<evidence type="ECO:0000313" key="1">
    <source>
        <dbReference type="EMBL" id="GAK58129.1"/>
    </source>
</evidence>
<sequence length="336" mass="37308">MKRIVWVSMAMVGLLWIFVNIGFTAELKKVIILSSRSAESMPEYVLKGLAEAGFEEQRNLTGMQMLVLGNTDPAQIVAQVKEAAPDVVVNTSEFGHVVAAVKELSLSIITVNGVERDVNPEGVPTANVTGIYSNLPDFVYNSYKFLQKVAPLKPGQQAVFLDIPEVALIPKADVVEALQRLEIPLKAVVDATIYEDWQQAVLQYNDDPEVGWILRGTGPMRKRDGSPVDIFTEMFPWEREHLKKPMVTYWETTVRDGALCGFGLDLDVLGEQAGRMAARVLRGEPIQSIKAEYPQKVSISLNRKTATNLGIVFSLDVLNLANVIYDDYEGKQVIRK</sequence>
<dbReference type="HOGENOM" id="CLU_817994_0_0_0"/>
<accession>A0A081C0M4</accession>
<dbReference type="PANTHER" id="PTHR35271:SF1">
    <property type="entry name" value="ABC TRANSPORTER, SUBSTRATE-BINDING LIPOPROTEIN"/>
    <property type="match status" value="1"/>
</dbReference>
<organism evidence="1">
    <name type="scientific">Vecturithrix granuli</name>
    <dbReference type="NCBI Taxonomy" id="1499967"/>
    <lineage>
        <taxon>Bacteria</taxon>
        <taxon>Candidatus Moduliflexota</taxon>
        <taxon>Candidatus Vecturitrichia</taxon>
        <taxon>Candidatus Vecturitrichales</taxon>
        <taxon>Candidatus Vecturitrichaceae</taxon>
        <taxon>Candidatus Vecturithrix</taxon>
    </lineage>
</organism>
<protein>
    <recommendedName>
        <fullName evidence="3">ABC transporter substrate binding protein</fullName>
    </recommendedName>
</protein>
<keyword evidence="2" id="KW-1185">Reference proteome</keyword>
<dbReference type="PANTHER" id="PTHR35271">
    <property type="entry name" value="ABC TRANSPORTER, SUBSTRATE-BINDING LIPOPROTEIN-RELATED"/>
    <property type="match status" value="1"/>
</dbReference>
<dbReference type="eggNOG" id="COG2984">
    <property type="taxonomic scope" value="Bacteria"/>
</dbReference>
<dbReference type="InterPro" id="IPR007487">
    <property type="entry name" value="ABC_transpt-TYRBP-like"/>
</dbReference>
<proteinExistence type="predicted"/>
<dbReference type="Pfam" id="PF04392">
    <property type="entry name" value="ABC_sub_bind"/>
    <property type="match status" value="1"/>
</dbReference>
<name>A0A081C0M4_VECG1</name>
<evidence type="ECO:0000313" key="2">
    <source>
        <dbReference type="Proteomes" id="UP000030661"/>
    </source>
</evidence>
<dbReference type="Proteomes" id="UP000030661">
    <property type="component" value="Unassembled WGS sequence"/>
</dbReference>
<evidence type="ECO:0008006" key="3">
    <source>
        <dbReference type="Google" id="ProtNLM"/>
    </source>
</evidence>
<reference evidence="1" key="1">
    <citation type="journal article" date="2015" name="PeerJ">
        <title>First genomic representation of candidate bacterial phylum KSB3 points to enhanced environmental sensing as a trigger of wastewater bulking.</title>
        <authorList>
            <person name="Sekiguchi Y."/>
            <person name="Ohashi A."/>
            <person name="Parks D.H."/>
            <person name="Yamauchi T."/>
            <person name="Tyson G.W."/>
            <person name="Hugenholtz P."/>
        </authorList>
    </citation>
    <scope>NUCLEOTIDE SEQUENCE [LARGE SCALE GENOMIC DNA]</scope>
</reference>
<dbReference type="STRING" id="1499967.U27_05102"/>
<dbReference type="AlphaFoldDB" id="A0A081C0M4"/>
<gene>
    <name evidence="1" type="ORF">U27_05102</name>
</gene>
<dbReference type="Gene3D" id="3.40.50.2300">
    <property type="match status" value="2"/>
</dbReference>
<dbReference type="EMBL" id="DF820467">
    <property type="protein sequence ID" value="GAK58129.1"/>
    <property type="molecule type" value="Genomic_DNA"/>
</dbReference>